<feature type="compositionally biased region" description="Polar residues" evidence="1">
    <location>
        <begin position="361"/>
        <end position="372"/>
    </location>
</feature>
<reference evidence="3 4" key="1">
    <citation type="journal article" date="2015" name="Environ. Microbiol.">
        <title>Metagenome sequence of Elaphomyces granulatus from sporocarp tissue reveals Ascomycota ectomycorrhizal fingerprints of genome expansion and a Proteobacteria-rich microbiome.</title>
        <authorList>
            <person name="Quandt C.A."/>
            <person name="Kohler A."/>
            <person name="Hesse C.N."/>
            <person name="Sharpton T.J."/>
            <person name="Martin F."/>
            <person name="Spatafora J.W."/>
        </authorList>
    </citation>
    <scope>NUCLEOTIDE SEQUENCE [LARGE SCALE GENOMIC DNA]</scope>
    <source>
        <strain evidence="3 4">OSC145934</strain>
    </source>
</reference>
<feature type="non-terminal residue" evidence="3">
    <location>
        <position position="1"/>
    </location>
</feature>
<feature type="region of interest" description="Disordered" evidence="1">
    <location>
        <begin position="203"/>
        <end position="295"/>
    </location>
</feature>
<dbReference type="OrthoDB" id="5393404at2759"/>
<gene>
    <name evidence="3" type="ORF">Egran_06064</name>
</gene>
<accession>A0A232LQ93</accession>
<feature type="compositionally biased region" description="Basic residues" evidence="1">
    <location>
        <begin position="326"/>
        <end position="345"/>
    </location>
</feature>
<evidence type="ECO:0000256" key="1">
    <source>
        <dbReference type="SAM" id="MobiDB-lite"/>
    </source>
</evidence>
<feature type="compositionally biased region" description="Basic and acidic residues" evidence="1">
    <location>
        <begin position="316"/>
        <end position="325"/>
    </location>
</feature>
<dbReference type="AlphaFoldDB" id="A0A232LQ93"/>
<feature type="region of interest" description="Disordered" evidence="1">
    <location>
        <begin position="312"/>
        <end position="413"/>
    </location>
</feature>
<evidence type="ECO:0000313" key="4">
    <source>
        <dbReference type="Proteomes" id="UP000243515"/>
    </source>
</evidence>
<feature type="compositionally biased region" description="Basic and acidic residues" evidence="1">
    <location>
        <begin position="395"/>
        <end position="413"/>
    </location>
</feature>
<dbReference type="Proteomes" id="UP000243515">
    <property type="component" value="Unassembled WGS sequence"/>
</dbReference>
<proteinExistence type="predicted"/>
<evidence type="ECO:0000256" key="2">
    <source>
        <dbReference type="SAM" id="Phobius"/>
    </source>
</evidence>
<organism evidence="3 4">
    <name type="scientific">Elaphomyces granulatus</name>
    <dbReference type="NCBI Taxonomy" id="519963"/>
    <lineage>
        <taxon>Eukaryota</taxon>
        <taxon>Fungi</taxon>
        <taxon>Dikarya</taxon>
        <taxon>Ascomycota</taxon>
        <taxon>Pezizomycotina</taxon>
        <taxon>Eurotiomycetes</taxon>
        <taxon>Eurotiomycetidae</taxon>
        <taxon>Eurotiales</taxon>
        <taxon>Elaphomycetaceae</taxon>
        <taxon>Elaphomyces</taxon>
    </lineage>
</organism>
<feature type="transmembrane region" description="Helical" evidence="2">
    <location>
        <begin position="117"/>
        <end position="139"/>
    </location>
</feature>
<sequence>KLAGNPPDLPSVELHILCCYFPILFEESSVILLKILDLEVDCQMPPVISQWEYPAAEAASPVVDRSRTFDEPLSDIIALTRRSSSPMDIFRILTPRSNPPSAGQGSINPNNINMQGLLALFAIIGASFVLAGIWFFFFAKNGGFVWRKGDWEEYKSTVLRRKGPDGKTLGNATKSTDLGGGSIVGRDYQDDVAFTEGTVTDMTETATTVTEEKPKRKRRLKETAKQKLLRNRKEEKWEGAADNDMRAYRHEEPARVGGLNREADGTYTGTEFTSTESPSTYNRSEPVDDNQRSVTGFSFTAGSADVLSQVTEEVTEEHHLRDPSSHRHQHRRSHRSRQSSSRKRERYSIPGGYTEALDFSSRGTNSEYQYSSVDLDDGTGTKAYHHPIPGLSHGYRRDGDRSRRRDSLSDSEG</sequence>
<protein>
    <recommendedName>
        <fullName evidence="5">Endosomal spry domain-containing protein</fullName>
    </recommendedName>
</protein>
<comment type="caution">
    <text evidence="3">The sequence shown here is derived from an EMBL/GenBank/DDBJ whole genome shotgun (WGS) entry which is preliminary data.</text>
</comment>
<evidence type="ECO:0008006" key="5">
    <source>
        <dbReference type="Google" id="ProtNLM"/>
    </source>
</evidence>
<keyword evidence="2" id="KW-0472">Membrane</keyword>
<keyword evidence="2" id="KW-0812">Transmembrane</keyword>
<feature type="compositionally biased region" description="Basic and acidic residues" evidence="1">
    <location>
        <begin position="221"/>
        <end position="254"/>
    </location>
</feature>
<evidence type="ECO:0000313" key="3">
    <source>
        <dbReference type="EMBL" id="OXV06168.1"/>
    </source>
</evidence>
<keyword evidence="2" id="KW-1133">Transmembrane helix</keyword>
<feature type="compositionally biased region" description="Polar residues" evidence="1">
    <location>
        <begin position="267"/>
        <end position="283"/>
    </location>
</feature>
<dbReference type="EMBL" id="NPHW01006049">
    <property type="protein sequence ID" value="OXV06168.1"/>
    <property type="molecule type" value="Genomic_DNA"/>
</dbReference>
<keyword evidence="4" id="KW-1185">Reference proteome</keyword>
<name>A0A232LQ93_9EURO</name>